<dbReference type="InterPro" id="IPR011993">
    <property type="entry name" value="PH-like_dom_sf"/>
</dbReference>
<name>A0A0C2YTS5_HEBCY</name>
<gene>
    <name evidence="7" type="ORF">M413DRAFT_442414</name>
</gene>
<feature type="region of interest" description="Disordered" evidence="3">
    <location>
        <begin position="65"/>
        <end position="203"/>
    </location>
</feature>
<feature type="domain" description="CNH" evidence="6">
    <location>
        <begin position="1208"/>
        <end position="1508"/>
    </location>
</feature>
<dbReference type="EMBL" id="KN831773">
    <property type="protein sequence ID" value="KIM44432.1"/>
    <property type="molecule type" value="Genomic_DNA"/>
</dbReference>
<feature type="compositionally biased region" description="Pro residues" evidence="3">
    <location>
        <begin position="118"/>
        <end position="127"/>
    </location>
</feature>
<dbReference type="InterPro" id="IPR035899">
    <property type="entry name" value="DBL_dom_sf"/>
</dbReference>
<evidence type="ECO:0008006" key="9">
    <source>
        <dbReference type="Google" id="ProtNLM"/>
    </source>
</evidence>
<evidence type="ECO:0000256" key="3">
    <source>
        <dbReference type="SAM" id="MobiDB-lite"/>
    </source>
</evidence>
<dbReference type="Pfam" id="PF00780">
    <property type="entry name" value="CNH"/>
    <property type="match status" value="1"/>
</dbReference>
<dbReference type="HOGENOM" id="CLU_001251_1_1_1"/>
<dbReference type="STRING" id="686832.A0A0C2YTS5"/>
<reference evidence="8" key="2">
    <citation type="submission" date="2015-01" db="EMBL/GenBank/DDBJ databases">
        <title>Evolutionary Origins and Diversification of the Mycorrhizal Mutualists.</title>
        <authorList>
            <consortium name="DOE Joint Genome Institute"/>
            <consortium name="Mycorrhizal Genomics Consortium"/>
            <person name="Kohler A."/>
            <person name="Kuo A."/>
            <person name="Nagy L.G."/>
            <person name="Floudas D."/>
            <person name="Copeland A."/>
            <person name="Barry K.W."/>
            <person name="Cichocki N."/>
            <person name="Veneault-Fourrey C."/>
            <person name="LaButti K."/>
            <person name="Lindquist E.A."/>
            <person name="Lipzen A."/>
            <person name="Lundell T."/>
            <person name="Morin E."/>
            <person name="Murat C."/>
            <person name="Riley R."/>
            <person name="Ohm R."/>
            <person name="Sun H."/>
            <person name="Tunlid A."/>
            <person name="Henrissat B."/>
            <person name="Grigoriev I.V."/>
            <person name="Hibbett D.S."/>
            <person name="Martin F."/>
        </authorList>
    </citation>
    <scope>NUCLEOTIDE SEQUENCE [LARGE SCALE GENOMIC DNA]</scope>
    <source>
        <strain evidence="8">h7</strain>
    </source>
</reference>
<sequence>MSSPDTLLEPGEDALNELYDTVLRAFQPNPIVNLTHDLITSTYLPQTPQESDSSRATFGSISTIQRTHSYTPSPTIPNPPIPLARSTSAQLPASPSNPTRRRPLPQPPESSLRAAGPPVTPPQPQPQPSTSQAGPSIPTTSPRSNLRRDSSRKISRYFPASSSIDTSNAPPLPTDADGAGPSGIQQVDEADEVPTSPSTEFPDHFNAFLPGYYQSVHEDPNASTSLGFASGVDTDYTSPPPLDDYEESIAASDDPSLRLRYQSMDSNASITERWNAAPDVSTFIIGDYPMLRPPSESSEFPRLAYYENDTDDADSHYRPASNIVEVTVNPTRMNTVDSNDLNDRDDWVAGPSNISRRNTNVIHEIANFDPRTHLEFHADEEEDGYDDDDRRFINPSLLSHLAVQLRDTVPRGTHVKGSIPYPRAFTGKDIVSTLHSIIQRGIVRDHGPLPPDRRAALLVARSLQTMLFFYEVEWGAQVLQDGVEDVYMFMDDQEGTSDSPIERTELPTGVVAVLTKCYSASCDNGSTCYSYGCPRKGMPQLSSVMETPASAIREEWSKKVPAQVLASLSSNEINRQTIIHKLISKEEQYIEDLDIVESVFIKPLRLAEPPIMTPLELQDFIQEVFGNILELLECNKRLLEVMYVRQREQHPVNQTVGDIFLDIATEFRIVYPVYIGHHPLAEKRLKEELEHNPEFRLFIEKCSRQLAARPGGSPRLDLKHYLNRPGEHLQKYPVLLEAVFRETEESNPDGDYVKEAIAAIQNLQNDAQLRTFQSAMGKGSTSRWEWHDLVSQDAMVRCTREEVKRQSTIFELIKGEMAYVRDLENIEAMYVRPLRNAEPPIIPRARLGQFIEDVFHNHDELYRHHRALVDKLHHIQREEHPRIRSITAVVFDAALNFREAYMEYIPNYPIAAYRIDEEMATNPTFKSFVNNAVRHPDAHRLDMKSFINRPIPRLLRYELLLKHILSETPSYHEDRSAIPPVIDLIKVLGKETEPGVTSAKQKVELWKFNSNLVFKPGEYVDMDLLNEQRSLIHTGKLLRQPEGGSEEFFVMLFDNYLDLTLPKEKDGVTKYHVARRPIPLDLLTLVKFTEPSVQRSASLLRNLWNVERPDDTASLSSRAPDGPDTRSLYPFTIHHIGRLGGTHSLHADSSATRLEWQKKLEECLGLRKVVQESNKVFEIESLSMHTFLMPSQTTGPNSSAWYDGTLFTGKVTCSVPFNTPDGRGLVAVGCAEGVWIGYRHDSQALRRVLHLKMVSQCAILEDFGLFLVLADKVLFAYHLEALVPTTPGSVHASQTPQKINGKDVHFFSVGVLHGRTLVIYMRKRGNNDSVFHAVEPVMDKINERPRASGGLINLKRKTEWFRHYKEFTFSDAHDLIFLRARIAVLCAKGFMIVDLNDLKSVTIPQRDDPNFPKRCDSCRALGMFRSREDEFLLCYVEFGLFVDRQGNPSRKTGIIEWEGKADRVAMHAPYVLLFDTRFIEIRHIETGRLAQIISGTEIRCVWDGRSLDGGAAVVAPEGSEERMYQEPRVHAVTTMGESPAVQGGRPTRGIVQHVFELFPTIPLYLPGSLASPSAAPYFPLSFSPPRSPPLRAHHI</sequence>
<dbReference type="CDD" id="cd00160">
    <property type="entry name" value="RhoGEF"/>
    <property type="match status" value="2"/>
</dbReference>
<keyword evidence="8" id="KW-1185">Reference proteome</keyword>
<protein>
    <recommendedName>
        <fullName evidence="9">DH domain-containing protein</fullName>
    </recommendedName>
</protein>
<keyword evidence="2" id="KW-0344">Guanine-nucleotide releasing factor</keyword>
<dbReference type="SMART" id="SM00233">
    <property type="entry name" value="PH"/>
    <property type="match status" value="1"/>
</dbReference>
<evidence type="ECO:0000259" key="4">
    <source>
        <dbReference type="PROSITE" id="PS50003"/>
    </source>
</evidence>
<dbReference type="Gene3D" id="1.20.900.10">
    <property type="entry name" value="Dbl homology (DH) domain"/>
    <property type="match status" value="2"/>
</dbReference>
<dbReference type="InterPro" id="IPR001180">
    <property type="entry name" value="CNH_dom"/>
</dbReference>
<dbReference type="InterPro" id="IPR052233">
    <property type="entry name" value="Rho-type_GEFs"/>
</dbReference>
<evidence type="ECO:0000256" key="2">
    <source>
        <dbReference type="ARBA" id="ARBA00022658"/>
    </source>
</evidence>
<dbReference type="OrthoDB" id="2272012at2759"/>
<dbReference type="SMART" id="SM00036">
    <property type="entry name" value="CNH"/>
    <property type="match status" value="1"/>
</dbReference>
<dbReference type="GO" id="GO:0005085">
    <property type="term" value="F:guanyl-nucleotide exchange factor activity"/>
    <property type="evidence" value="ECO:0007669"/>
    <property type="project" value="UniProtKB-KW"/>
</dbReference>
<dbReference type="PANTHER" id="PTHR46572">
    <property type="entry name" value="RHO1 GDP-GTP EXCHANGE PROTEIN 1-RELATED"/>
    <property type="match status" value="1"/>
</dbReference>
<dbReference type="PROSITE" id="PS50219">
    <property type="entry name" value="CNH"/>
    <property type="match status" value="1"/>
</dbReference>
<dbReference type="InterPro" id="IPR000219">
    <property type="entry name" value="DH_dom"/>
</dbReference>
<feature type="domain" description="PH" evidence="4">
    <location>
        <begin position="1030"/>
        <end position="1165"/>
    </location>
</feature>
<organism evidence="7 8">
    <name type="scientific">Hebeloma cylindrosporum</name>
    <dbReference type="NCBI Taxonomy" id="76867"/>
    <lineage>
        <taxon>Eukaryota</taxon>
        <taxon>Fungi</taxon>
        <taxon>Dikarya</taxon>
        <taxon>Basidiomycota</taxon>
        <taxon>Agaricomycotina</taxon>
        <taxon>Agaricomycetes</taxon>
        <taxon>Agaricomycetidae</taxon>
        <taxon>Agaricales</taxon>
        <taxon>Agaricineae</taxon>
        <taxon>Hymenogastraceae</taxon>
        <taxon>Hebeloma</taxon>
    </lineage>
</organism>
<dbReference type="PROSITE" id="PS50010">
    <property type="entry name" value="DH_2"/>
    <property type="match status" value="2"/>
</dbReference>
<feature type="compositionally biased region" description="Polar residues" evidence="3">
    <location>
        <begin position="160"/>
        <end position="169"/>
    </location>
</feature>
<evidence type="ECO:0000313" key="8">
    <source>
        <dbReference type="Proteomes" id="UP000053424"/>
    </source>
</evidence>
<evidence type="ECO:0000259" key="5">
    <source>
        <dbReference type="PROSITE" id="PS50010"/>
    </source>
</evidence>
<feature type="domain" description="DH" evidence="5">
    <location>
        <begin position="804"/>
        <end position="995"/>
    </location>
</feature>
<dbReference type="Gene3D" id="2.30.29.30">
    <property type="entry name" value="Pleckstrin-homology domain (PH domain)/Phosphotyrosine-binding domain (PTB)"/>
    <property type="match status" value="1"/>
</dbReference>
<feature type="domain" description="DH" evidence="5">
    <location>
        <begin position="574"/>
        <end position="770"/>
    </location>
</feature>
<dbReference type="PANTHER" id="PTHR46572:SF1">
    <property type="entry name" value="RHO1 GUANINE NUCLEOTIDE EXCHANGE FACTOR TUS1"/>
    <property type="match status" value="1"/>
</dbReference>
<evidence type="ECO:0000256" key="1">
    <source>
        <dbReference type="ARBA" id="ARBA00022553"/>
    </source>
</evidence>
<dbReference type="Proteomes" id="UP000053424">
    <property type="component" value="Unassembled WGS sequence"/>
</dbReference>
<dbReference type="PROSITE" id="PS50003">
    <property type="entry name" value="PH_DOMAIN"/>
    <property type="match status" value="1"/>
</dbReference>
<keyword evidence="1" id="KW-0597">Phosphoprotein</keyword>
<evidence type="ECO:0000313" key="7">
    <source>
        <dbReference type="EMBL" id="KIM44432.1"/>
    </source>
</evidence>
<dbReference type="SUPFAM" id="SSF48065">
    <property type="entry name" value="DBL homology domain (DH-domain)"/>
    <property type="match status" value="2"/>
</dbReference>
<dbReference type="SMART" id="SM00325">
    <property type="entry name" value="RhoGEF"/>
    <property type="match status" value="2"/>
</dbReference>
<feature type="compositionally biased region" description="Polar residues" evidence="3">
    <location>
        <begin position="85"/>
        <end position="98"/>
    </location>
</feature>
<reference evidence="7 8" key="1">
    <citation type="submission" date="2014-04" db="EMBL/GenBank/DDBJ databases">
        <authorList>
            <consortium name="DOE Joint Genome Institute"/>
            <person name="Kuo A."/>
            <person name="Gay G."/>
            <person name="Dore J."/>
            <person name="Kohler A."/>
            <person name="Nagy L.G."/>
            <person name="Floudas D."/>
            <person name="Copeland A."/>
            <person name="Barry K.W."/>
            <person name="Cichocki N."/>
            <person name="Veneault-Fourrey C."/>
            <person name="LaButti K."/>
            <person name="Lindquist E.A."/>
            <person name="Lipzen A."/>
            <person name="Lundell T."/>
            <person name="Morin E."/>
            <person name="Murat C."/>
            <person name="Sun H."/>
            <person name="Tunlid A."/>
            <person name="Henrissat B."/>
            <person name="Grigoriev I.V."/>
            <person name="Hibbett D.S."/>
            <person name="Martin F."/>
            <person name="Nordberg H.P."/>
            <person name="Cantor M.N."/>
            <person name="Hua S.X."/>
        </authorList>
    </citation>
    <scope>NUCLEOTIDE SEQUENCE [LARGE SCALE GENOMIC DNA]</scope>
    <source>
        <strain evidence="8">h7</strain>
    </source>
</reference>
<dbReference type="InterPro" id="IPR041675">
    <property type="entry name" value="PH_5"/>
</dbReference>
<dbReference type="Pfam" id="PF15405">
    <property type="entry name" value="PH_5"/>
    <property type="match status" value="1"/>
</dbReference>
<dbReference type="SUPFAM" id="SSF50729">
    <property type="entry name" value="PH domain-like"/>
    <property type="match status" value="1"/>
</dbReference>
<accession>A0A0C2YTS5</accession>
<dbReference type="InterPro" id="IPR001849">
    <property type="entry name" value="PH_domain"/>
</dbReference>
<proteinExistence type="predicted"/>
<evidence type="ECO:0000259" key="6">
    <source>
        <dbReference type="PROSITE" id="PS50219"/>
    </source>
</evidence>
<dbReference type="Pfam" id="PF00621">
    <property type="entry name" value="RhoGEF"/>
    <property type="match status" value="2"/>
</dbReference>